<name>A0ABQ6P1W5_9SPHN</name>
<feature type="transmembrane region" description="Helical" evidence="1">
    <location>
        <begin position="12"/>
        <end position="30"/>
    </location>
</feature>
<keyword evidence="3" id="KW-1185">Reference proteome</keyword>
<evidence type="ECO:0000313" key="3">
    <source>
        <dbReference type="Proteomes" id="UP001187221"/>
    </source>
</evidence>
<keyword evidence="1" id="KW-0812">Transmembrane</keyword>
<evidence type="ECO:0000313" key="2">
    <source>
        <dbReference type="EMBL" id="GMM59244.1"/>
    </source>
</evidence>
<keyword evidence="1" id="KW-0472">Membrane</keyword>
<protein>
    <recommendedName>
        <fullName evidence="4">MFS transporter</fullName>
    </recommendedName>
</protein>
<organism evidence="2 3">
    <name type="scientific">Novosphingobium pituita</name>
    <dbReference type="NCBI Taxonomy" id="3056842"/>
    <lineage>
        <taxon>Bacteria</taxon>
        <taxon>Pseudomonadati</taxon>
        <taxon>Pseudomonadota</taxon>
        <taxon>Alphaproteobacteria</taxon>
        <taxon>Sphingomonadales</taxon>
        <taxon>Sphingomonadaceae</taxon>
        <taxon>Novosphingobium</taxon>
    </lineage>
</organism>
<accession>A0ABQ6P1W5</accession>
<evidence type="ECO:0000256" key="1">
    <source>
        <dbReference type="SAM" id="Phobius"/>
    </source>
</evidence>
<evidence type="ECO:0008006" key="4">
    <source>
        <dbReference type="Google" id="ProtNLM"/>
    </source>
</evidence>
<dbReference type="RefSeq" id="WP_317973108.1">
    <property type="nucleotide sequence ID" value="NZ_BTFW01000001.1"/>
</dbReference>
<dbReference type="Proteomes" id="UP001187221">
    <property type="component" value="Unassembled WGS sequence"/>
</dbReference>
<reference evidence="2 3" key="1">
    <citation type="submission" date="2023-06" db="EMBL/GenBank/DDBJ databases">
        <title>Draft genome sequence of Novosphingobium sp. strain IK01.</title>
        <authorList>
            <person name="Hatamoto M."/>
            <person name="Ikarashi T."/>
            <person name="Yamaguchi T."/>
        </authorList>
    </citation>
    <scope>NUCLEOTIDE SEQUENCE [LARGE SCALE GENOMIC DNA]</scope>
    <source>
        <strain evidence="2 3">IK01</strain>
    </source>
</reference>
<dbReference type="EMBL" id="BTFW01000001">
    <property type="protein sequence ID" value="GMM59244.1"/>
    <property type="molecule type" value="Genomic_DNA"/>
</dbReference>
<proteinExistence type="predicted"/>
<sequence>MTTAPFFTTRLGRAALVSIAAMAAMNVVVVSRHMPDFPDLTDLAPHAAVSGPLAGHAGGITASVAAITGGVA</sequence>
<comment type="caution">
    <text evidence="2">The sequence shown here is derived from an EMBL/GenBank/DDBJ whole genome shotgun (WGS) entry which is preliminary data.</text>
</comment>
<gene>
    <name evidence="2" type="ORF">NUTIK01_00210</name>
</gene>
<keyword evidence="1" id="KW-1133">Transmembrane helix</keyword>